<accession>A0ABR5AE37</accession>
<feature type="domain" description="ABC transporter" evidence="4">
    <location>
        <begin position="1"/>
        <end position="226"/>
    </location>
</feature>
<dbReference type="GO" id="GO:0005524">
    <property type="term" value="F:ATP binding"/>
    <property type="evidence" value="ECO:0007669"/>
    <property type="project" value="UniProtKB-KW"/>
</dbReference>
<dbReference type="InterPro" id="IPR051782">
    <property type="entry name" value="ABC_Transporter_VariousFunc"/>
</dbReference>
<dbReference type="InterPro" id="IPR003439">
    <property type="entry name" value="ABC_transporter-like_ATP-bd"/>
</dbReference>
<evidence type="ECO:0000313" key="5">
    <source>
        <dbReference type="EMBL" id="KIL39314.1"/>
    </source>
</evidence>
<evidence type="ECO:0000256" key="2">
    <source>
        <dbReference type="ARBA" id="ARBA00022741"/>
    </source>
</evidence>
<evidence type="ECO:0000259" key="4">
    <source>
        <dbReference type="PROSITE" id="PS50893"/>
    </source>
</evidence>
<reference evidence="5 6" key="1">
    <citation type="submission" date="2014-12" db="EMBL/GenBank/DDBJ databases">
        <title>Draft genome sequence of Paenibacillus kamchatkensis strain B-2647.</title>
        <authorList>
            <person name="Karlyshev A.V."/>
            <person name="Kudryashova E.B."/>
        </authorList>
    </citation>
    <scope>NUCLEOTIDE SEQUENCE [LARGE SCALE GENOMIC DNA]</scope>
    <source>
        <strain evidence="5 6">VKM B-2647</strain>
    </source>
</reference>
<protein>
    <submittedName>
        <fullName evidence="5">ABC transporter ATP-binding protein</fullName>
    </submittedName>
</protein>
<keyword evidence="6" id="KW-1185">Reference proteome</keyword>
<dbReference type="SUPFAM" id="SSF52540">
    <property type="entry name" value="P-loop containing nucleoside triphosphate hydrolases"/>
    <property type="match status" value="1"/>
</dbReference>
<dbReference type="PANTHER" id="PTHR42939">
    <property type="entry name" value="ABC TRANSPORTER ATP-BINDING PROTEIN ALBC-RELATED"/>
    <property type="match status" value="1"/>
</dbReference>
<dbReference type="EMBL" id="JXAK01000040">
    <property type="protein sequence ID" value="KIL39314.1"/>
    <property type="molecule type" value="Genomic_DNA"/>
</dbReference>
<evidence type="ECO:0000256" key="3">
    <source>
        <dbReference type="ARBA" id="ARBA00022840"/>
    </source>
</evidence>
<dbReference type="InterPro" id="IPR027417">
    <property type="entry name" value="P-loop_NTPase"/>
</dbReference>
<dbReference type="InterPro" id="IPR003593">
    <property type="entry name" value="AAA+_ATPase"/>
</dbReference>
<dbReference type="Gene3D" id="3.40.50.300">
    <property type="entry name" value="P-loop containing nucleotide triphosphate hydrolases"/>
    <property type="match status" value="1"/>
</dbReference>
<dbReference type="CDD" id="cd03230">
    <property type="entry name" value="ABC_DR_subfamily_A"/>
    <property type="match status" value="1"/>
</dbReference>
<dbReference type="PANTHER" id="PTHR42939:SF2">
    <property type="entry name" value="ABC-TYPE TRANSPORTER ATP-BINDING PROTEIN ECSA"/>
    <property type="match status" value="1"/>
</dbReference>
<keyword evidence="1" id="KW-0813">Transport</keyword>
<proteinExistence type="predicted"/>
<gene>
    <name evidence="5" type="ORF">SD70_20890</name>
</gene>
<sequence>MNLLHVRIEEAGYEAHSPAIRDIEFGLRQGELVGLIGHNGAGKSTTIKAMLGMIRHMRGSMQWAGERPSYAYVPEHPVVYDDLTLWEHLETAAAVYELERPMFIRRAEELLRQFRMEDVRHHLPGSFSKGMRQKLMLILAFLHQPDVYIVDEPFVGLDPRGTKQFLELLRAERERGAGVLMSTHVLDAAERMCDRFVLIADGTLAAQGTLDDLRAASGLPDGTLFDCFHELA</sequence>
<organism evidence="5 6">
    <name type="scientific">Gordoniibacillus kamchatkensis</name>
    <dbReference type="NCBI Taxonomy" id="1590651"/>
    <lineage>
        <taxon>Bacteria</taxon>
        <taxon>Bacillati</taxon>
        <taxon>Bacillota</taxon>
        <taxon>Bacilli</taxon>
        <taxon>Bacillales</taxon>
        <taxon>Paenibacillaceae</taxon>
        <taxon>Gordoniibacillus</taxon>
    </lineage>
</organism>
<keyword evidence="2" id="KW-0547">Nucleotide-binding</keyword>
<comment type="caution">
    <text evidence="5">The sequence shown here is derived from an EMBL/GenBank/DDBJ whole genome shotgun (WGS) entry which is preliminary data.</text>
</comment>
<dbReference type="SMART" id="SM00382">
    <property type="entry name" value="AAA"/>
    <property type="match status" value="1"/>
</dbReference>
<dbReference type="InterPro" id="IPR017871">
    <property type="entry name" value="ABC_transporter-like_CS"/>
</dbReference>
<name>A0ABR5AE37_9BACL</name>
<evidence type="ECO:0000313" key="6">
    <source>
        <dbReference type="Proteomes" id="UP000031967"/>
    </source>
</evidence>
<dbReference type="Proteomes" id="UP000031967">
    <property type="component" value="Unassembled WGS sequence"/>
</dbReference>
<dbReference type="Pfam" id="PF00005">
    <property type="entry name" value="ABC_tran"/>
    <property type="match status" value="1"/>
</dbReference>
<dbReference type="RefSeq" id="WP_041049490.1">
    <property type="nucleotide sequence ID" value="NZ_JXAK01000040.1"/>
</dbReference>
<keyword evidence="3 5" id="KW-0067">ATP-binding</keyword>
<evidence type="ECO:0000256" key="1">
    <source>
        <dbReference type="ARBA" id="ARBA00022448"/>
    </source>
</evidence>
<dbReference type="PROSITE" id="PS50893">
    <property type="entry name" value="ABC_TRANSPORTER_2"/>
    <property type="match status" value="1"/>
</dbReference>
<dbReference type="PROSITE" id="PS00211">
    <property type="entry name" value="ABC_TRANSPORTER_1"/>
    <property type="match status" value="1"/>
</dbReference>